<evidence type="ECO:0000313" key="11">
    <source>
        <dbReference type="EMBL" id="KAL2844402.1"/>
    </source>
</evidence>
<feature type="transmembrane region" description="Helical" evidence="9">
    <location>
        <begin position="149"/>
        <end position="169"/>
    </location>
</feature>
<evidence type="ECO:0000313" key="12">
    <source>
        <dbReference type="Proteomes" id="UP001610444"/>
    </source>
</evidence>
<feature type="transmembrane region" description="Helical" evidence="9">
    <location>
        <begin position="334"/>
        <end position="353"/>
    </location>
</feature>
<comment type="similarity">
    <text evidence="2 7">Belongs to the major facilitator superfamily. Sugar transporter (TC 2.A.1.1) family.</text>
</comment>
<dbReference type="InterPro" id="IPR005829">
    <property type="entry name" value="Sugar_transporter_CS"/>
</dbReference>
<feature type="region of interest" description="Disordered" evidence="8">
    <location>
        <begin position="510"/>
        <end position="565"/>
    </location>
</feature>
<feature type="transmembrane region" description="Helical" evidence="9">
    <location>
        <begin position="452"/>
        <end position="470"/>
    </location>
</feature>
<evidence type="ECO:0000256" key="2">
    <source>
        <dbReference type="ARBA" id="ARBA00010992"/>
    </source>
</evidence>
<dbReference type="NCBIfam" id="TIGR00879">
    <property type="entry name" value="SP"/>
    <property type="match status" value="1"/>
</dbReference>
<evidence type="ECO:0000256" key="1">
    <source>
        <dbReference type="ARBA" id="ARBA00004141"/>
    </source>
</evidence>
<evidence type="ECO:0000256" key="5">
    <source>
        <dbReference type="ARBA" id="ARBA00022989"/>
    </source>
</evidence>
<organism evidence="11 12">
    <name type="scientific">Aspergillus pseudodeflectus</name>
    <dbReference type="NCBI Taxonomy" id="176178"/>
    <lineage>
        <taxon>Eukaryota</taxon>
        <taxon>Fungi</taxon>
        <taxon>Dikarya</taxon>
        <taxon>Ascomycota</taxon>
        <taxon>Pezizomycotina</taxon>
        <taxon>Eurotiomycetes</taxon>
        <taxon>Eurotiomycetidae</taxon>
        <taxon>Eurotiales</taxon>
        <taxon>Aspergillaceae</taxon>
        <taxon>Aspergillus</taxon>
        <taxon>Aspergillus subgen. Nidulantes</taxon>
    </lineage>
</organism>
<evidence type="ECO:0000256" key="8">
    <source>
        <dbReference type="SAM" id="MobiDB-lite"/>
    </source>
</evidence>
<feature type="transmembrane region" description="Helical" evidence="9">
    <location>
        <begin position="181"/>
        <end position="201"/>
    </location>
</feature>
<dbReference type="GeneID" id="98158447"/>
<keyword evidence="6 9" id="KW-0472">Membrane</keyword>
<proteinExistence type="inferred from homology"/>
<feature type="transmembrane region" description="Helical" evidence="9">
    <location>
        <begin position="306"/>
        <end position="327"/>
    </location>
</feature>
<keyword evidence="5 9" id="KW-1133">Transmembrane helix</keyword>
<dbReference type="PROSITE" id="PS00216">
    <property type="entry name" value="SUGAR_TRANSPORT_1"/>
    <property type="match status" value="1"/>
</dbReference>
<feature type="transmembrane region" description="Helical" evidence="9">
    <location>
        <begin position="91"/>
        <end position="113"/>
    </location>
</feature>
<comment type="subcellular location">
    <subcellularLocation>
        <location evidence="1">Membrane</location>
        <topology evidence="1">Multi-pass membrane protein</topology>
    </subcellularLocation>
</comment>
<keyword evidence="12" id="KW-1185">Reference proteome</keyword>
<feature type="transmembrane region" description="Helical" evidence="9">
    <location>
        <begin position="6"/>
        <end position="27"/>
    </location>
</feature>
<keyword evidence="4 9" id="KW-0812">Transmembrane</keyword>
<dbReference type="Proteomes" id="UP001610444">
    <property type="component" value="Unassembled WGS sequence"/>
</dbReference>
<dbReference type="InterPro" id="IPR005828">
    <property type="entry name" value="MFS_sugar_transport-like"/>
</dbReference>
<keyword evidence="3 7" id="KW-0813">Transport</keyword>
<protein>
    <submittedName>
        <fullName evidence="11">General substrate transporter</fullName>
    </submittedName>
</protein>
<name>A0ABR4JWG4_9EURO</name>
<evidence type="ECO:0000256" key="4">
    <source>
        <dbReference type="ARBA" id="ARBA00022692"/>
    </source>
</evidence>
<dbReference type="PANTHER" id="PTHR48022">
    <property type="entry name" value="PLASTIDIC GLUCOSE TRANSPORTER 4"/>
    <property type="match status" value="1"/>
</dbReference>
<evidence type="ECO:0000256" key="9">
    <source>
        <dbReference type="SAM" id="Phobius"/>
    </source>
</evidence>
<evidence type="ECO:0000259" key="10">
    <source>
        <dbReference type="PROSITE" id="PS50850"/>
    </source>
</evidence>
<accession>A0ABR4JWG4</accession>
<evidence type="ECO:0000256" key="6">
    <source>
        <dbReference type="ARBA" id="ARBA00023136"/>
    </source>
</evidence>
<feature type="transmembrane region" description="Helical" evidence="9">
    <location>
        <begin position="421"/>
        <end position="440"/>
    </location>
</feature>
<dbReference type="Pfam" id="PF00083">
    <property type="entry name" value="Sugar_tr"/>
    <property type="match status" value="1"/>
</dbReference>
<reference evidence="11 12" key="1">
    <citation type="submission" date="2024-07" db="EMBL/GenBank/DDBJ databases">
        <title>Section-level genome sequencing and comparative genomics of Aspergillus sections Usti and Cavernicolus.</title>
        <authorList>
            <consortium name="Lawrence Berkeley National Laboratory"/>
            <person name="Nybo J.L."/>
            <person name="Vesth T.C."/>
            <person name="Theobald S."/>
            <person name="Frisvad J.C."/>
            <person name="Larsen T.O."/>
            <person name="Kjaerboelling I."/>
            <person name="Rothschild-Mancinelli K."/>
            <person name="Lyhne E.K."/>
            <person name="Kogle M.E."/>
            <person name="Barry K."/>
            <person name="Clum A."/>
            <person name="Na H."/>
            <person name="Ledsgaard L."/>
            <person name="Lin J."/>
            <person name="Lipzen A."/>
            <person name="Kuo A."/>
            <person name="Riley R."/>
            <person name="Mondo S."/>
            <person name="LaButti K."/>
            <person name="Haridas S."/>
            <person name="Pangalinan J."/>
            <person name="Salamov A.A."/>
            <person name="Simmons B.A."/>
            <person name="Magnuson J.K."/>
            <person name="Chen J."/>
            <person name="Drula E."/>
            <person name="Henrissat B."/>
            <person name="Wiebenga A."/>
            <person name="Lubbers R.J."/>
            <person name="Gomes A.C."/>
            <person name="Macurrencykelacurrency M.R."/>
            <person name="Stajich J."/>
            <person name="Grigoriev I.V."/>
            <person name="Mortensen U.H."/>
            <person name="De vries R.P."/>
            <person name="Baker S.E."/>
            <person name="Andersen M.R."/>
        </authorList>
    </citation>
    <scope>NUCLEOTIDE SEQUENCE [LARGE SCALE GENOMIC DNA]</scope>
    <source>
        <strain evidence="11 12">CBS 756.74</strain>
    </source>
</reference>
<dbReference type="PRINTS" id="PR00171">
    <property type="entry name" value="SUGRTRNSPORT"/>
</dbReference>
<dbReference type="Gene3D" id="1.20.1250.20">
    <property type="entry name" value="MFS general substrate transporter like domains"/>
    <property type="match status" value="1"/>
</dbReference>
<dbReference type="InterPro" id="IPR050360">
    <property type="entry name" value="MFS_Sugar_Transporters"/>
</dbReference>
<sequence>MPYVNGNIYVITTIAVIGGALFGFDIASMSAILGTQQYKCFFNQGGIDSDGKCAGPTSSTQGGISASMPGGSFLGALSSGIITDTFGRRRAIQIGAVIWCIGSVITCASFSIGQLVVGRFINGISVGICSAQVPVYVAELAQPSKRGTVVGAQQWAITWGILIMFYISYGSSFLSGSAAWRLPWGLQMIPAVFLFLALFFLPESPRWLAKKGRWDECHSTLALVHAKGNLRDPFVQTELAEIRAMCDFEEHNKDASYLDLFKPDMINRTHIGIFTQVWSQLTGMNVMMLYITYVFGMAGLSGNANLVASSIQYVINVVMTIFALLFIDRWGRRTPLLIGSTLMMTFMFANAGIMKMYGKPAPPGGVDSVAEESWDLSGSQSAAKAVIACTYLFVASYAPTWGPVSWIYPPELFPLHLRGKAVAVTTSSNWIFNFALSYFVPPAFENIKWKVYLLFGVFCAAMTVHVYFFFPETAGKTLEDVDGMFVRGEKAWETRVQYRDIRLVERGEADKGGEIRRPQTPAQGVLGAPVSEDEHDGSVAGEAERPGGDEGVAITDLGTIRSAGV</sequence>
<gene>
    <name evidence="11" type="ORF">BJX68DRAFT_257106</name>
</gene>
<feature type="transmembrane region" description="Helical" evidence="9">
    <location>
        <begin position="277"/>
        <end position="300"/>
    </location>
</feature>
<dbReference type="SUPFAM" id="SSF103473">
    <property type="entry name" value="MFS general substrate transporter"/>
    <property type="match status" value="1"/>
</dbReference>
<dbReference type="CDD" id="cd17356">
    <property type="entry name" value="MFS_HXT"/>
    <property type="match status" value="1"/>
</dbReference>
<evidence type="ECO:0000256" key="7">
    <source>
        <dbReference type="RuleBase" id="RU003346"/>
    </source>
</evidence>
<comment type="caution">
    <text evidence="11">The sequence shown here is derived from an EMBL/GenBank/DDBJ whole genome shotgun (WGS) entry which is preliminary data.</text>
</comment>
<dbReference type="EMBL" id="JBFXLR010000041">
    <property type="protein sequence ID" value="KAL2844402.1"/>
    <property type="molecule type" value="Genomic_DNA"/>
</dbReference>
<dbReference type="InterPro" id="IPR036259">
    <property type="entry name" value="MFS_trans_sf"/>
</dbReference>
<dbReference type="PROSITE" id="PS50850">
    <property type="entry name" value="MFS"/>
    <property type="match status" value="1"/>
</dbReference>
<dbReference type="InterPro" id="IPR020846">
    <property type="entry name" value="MFS_dom"/>
</dbReference>
<dbReference type="PROSITE" id="PS00217">
    <property type="entry name" value="SUGAR_TRANSPORT_2"/>
    <property type="match status" value="1"/>
</dbReference>
<dbReference type="RefSeq" id="XP_070896097.1">
    <property type="nucleotide sequence ID" value="XM_071043283.1"/>
</dbReference>
<dbReference type="InterPro" id="IPR003663">
    <property type="entry name" value="Sugar/inositol_transpt"/>
</dbReference>
<dbReference type="PANTHER" id="PTHR48022:SF7">
    <property type="entry name" value="MAJOR FACILITATOR SUPERFAMILY (MFS) PROFILE DOMAIN-CONTAINING PROTEIN-RELATED"/>
    <property type="match status" value="1"/>
</dbReference>
<feature type="domain" description="Major facilitator superfamily (MFS) profile" evidence="10">
    <location>
        <begin position="11"/>
        <end position="474"/>
    </location>
</feature>
<evidence type="ECO:0000256" key="3">
    <source>
        <dbReference type="ARBA" id="ARBA00022448"/>
    </source>
</evidence>
<feature type="transmembrane region" description="Helical" evidence="9">
    <location>
        <begin position="385"/>
        <end position="409"/>
    </location>
</feature>